<gene>
    <name evidence="2" type="ORF">RFI_26310</name>
</gene>
<dbReference type="EMBL" id="ASPP01022818">
    <property type="protein sequence ID" value="ETO11066.1"/>
    <property type="molecule type" value="Genomic_DNA"/>
</dbReference>
<comment type="caution">
    <text evidence="2">The sequence shown here is derived from an EMBL/GenBank/DDBJ whole genome shotgun (WGS) entry which is preliminary data.</text>
</comment>
<proteinExistence type="predicted"/>
<evidence type="ECO:0000313" key="2">
    <source>
        <dbReference type="EMBL" id="ETO11066.1"/>
    </source>
</evidence>
<evidence type="ECO:0000313" key="3">
    <source>
        <dbReference type="Proteomes" id="UP000023152"/>
    </source>
</evidence>
<feature type="non-terminal residue" evidence="2">
    <location>
        <position position="1"/>
    </location>
</feature>
<evidence type="ECO:0000256" key="1">
    <source>
        <dbReference type="SAM" id="MobiDB-lite"/>
    </source>
</evidence>
<dbReference type="AlphaFoldDB" id="X6MBL3"/>
<reference evidence="2 3" key="1">
    <citation type="journal article" date="2013" name="Curr. Biol.">
        <title>The Genome of the Foraminiferan Reticulomyxa filosa.</title>
        <authorList>
            <person name="Glockner G."/>
            <person name="Hulsmann N."/>
            <person name="Schleicher M."/>
            <person name="Noegel A.A."/>
            <person name="Eichinger L."/>
            <person name="Gallinger C."/>
            <person name="Pawlowski J."/>
            <person name="Sierra R."/>
            <person name="Euteneuer U."/>
            <person name="Pillet L."/>
            <person name="Moustafa A."/>
            <person name="Platzer M."/>
            <person name="Groth M."/>
            <person name="Szafranski K."/>
            <person name="Schliwa M."/>
        </authorList>
    </citation>
    <scope>NUCLEOTIDE SEQUENCE [LARGE SCALE GENOMIC DNA]</scope>
</reference>
<sequence>KKKKKKREDGLIAFVDNFESQLKVEVIKQHVSWVRTLFDQFKLLDHRLAISDAEYTMLKSKLPAKPFRLFQQLVGVDRRMYELSNGTKVLPYTDLTALINKVIEDLQSELSQSIPNQGTQGTKLFQRKLSQQIQGTQNPFIGSAMRGFSNPPQSQKDEDDDIPGLDDFLANNEDKGREENICCFGIFVRLFFFLSLDNKKKIGNFDVNKTSSILYVDIQINTFLILFHAIEELRQLLKKDELRTKKKLCKDCDIVQFKDELIKAKKTQCELDNIGKAVCMRFEHLCKFKDVVLKRQQKIEFDVLIQIIQLYKNIIKSNYELLTKRDYEFDELCKKCLIIIGFVRSFRNIVQKLKTTKNKKKTIDRFNN</sequence>
<feature type="region of interest" description="Disordered" evidence="1">
    <location>
        <begin position="146"/>
        <end position="168"/>
    </location>
</feature>
<dbReference type="Proteomes" id="UP000023152">
    <property type="component" value="Unassembled WGS sequence"/>
</dbReference>
<organism evidence="2 3">
    <name type="scientific">Reticulomyxa filosa</name>
    <dbReference type="NCBI Taxonomy" id="46433"/>
    <lineage>
        <taxon>Eukaryota</taxon>
        <taxon>Sar</taxon>
        <taxon>Rhizaria</taxon>
        <taxon>Retaria</taxon>
        <taxon>Foraminifera</taxon>
        <taxon>Monothalamids</taxon>
        <taxon>Reticulomyxidae</taxon>
        <taxon>Reticulomyxa</taxon>
    </lineage>
</organism>
<protein>
    <submittedName>
        <fullName evidence="2">Uncharacterized protein</fullName>
    </submittedName>
</protein>
<accession>X6MBL3</accession>
<keyword evidence="3" id="KW-1185">Reference proteome</keyword>
<name>X6MBL3_RETFI</name>